<evidence type="ECO:0000313" key="2">
    <source>
        <dbReference type="Proteomes" id="UP001412067"/>
    </source>
</evidence>
<sequence>MKSTGLFSFGLRDEFSLGDALQGGHGSTGRSLLQSAKNRHPVRVATPQNGVESHGRLCFFTSFIHCLDLLKCTCCASILIFEGIIFPPSQRISPQTIICSIAINCCMLLVVHFNVV</sequence>
<comment type="caution">
    <text evidence="1">The sequence shown here is derived from an EMBL/GenBank/DDBJ whole genome shotgun (WGS) entry which is preliminary data.</text>
</comment>
<keyword evidence="2" id="KW-1185">Reference proteome</keyword>
<reference evidence="1 2" key="1">
    <citation type="journal article" date="2022" name="Nat. Plants">
        <title>Genomes of leafy and leafless Platanthera orchids illuminate the evolution of mycoheterotrophy.</title>
        <authorList>
            <person name="Li M.H."/>
            <person name="Liu K.W."/>
            <person name="Li Z."/>
            <person name="Lu H.C."/>
            <person name="Ye Q.L."/>
            <person name="Zhang D."/>
            <person name="Wang J.Y."/>
            <person name="Li Y.F."/>
            <person name="Zhong Z.M."/>
            <person name="Liu X."/>
            <person name="Yu X."/>
            <person name="Liu D.K."/>
            <person name="Tu X.D."/>
            <person name="Liu B."/>
            <person name="Hao Y."/>
            <person name="Liao X.Y."/>
            <person name="Jiang Y.T."/>
            <person name="Sun W.H."/>
            <person name="Chen J."/>
            <person name="Chen Y.Q."/>
            <person name="Ai Y."/>
            <person name="Zhai J.W."/>
            <person name="Wu S.S."/>
            <person name="Zhou Z."/>
            <person name="Hsiao Y.Y."/>
            <person name="Wu W.L."/>
            <person name="Chen Y.Y."/>
            <person name="Lin Y.F."/>
            <person name="Hsu J.L."/>
            <person name="Li C.Y."/>
            <person name="Wang Z.W."/>
            <person name="Zhao X."/>
            <person name="Zhong W.Y."/>
            <person name="Ma X.K."/>
            <person name="Ma L."/>
            <person name="Huang J."/>
            <person name="Chen G.Z."/>
            <person name="Huang M.Z."/>
            <person name="Huang L."/>
            <person name="Peng D.H."/>
            <person name="Luo Y.B."/>
            <person name="Zou S.Q."/>
            <person name="Chen S.P."/>
            <person name="Lan S."/>
            <person name="Tsai W.C."/>
            <person name="Van de Peer Y."/>
            <person name="Liu Z.J."/>
        </authorList>
    </citation>
    <scope>NUCLEOTIDE SEQUENCE [LARGE SCALE GENOMIC DNA]</scope>
    <source>
        <strain evidence="1">Lor288</strain>
    </source>
</reference>
<gene>
    <name evidence="1" type="ORF">KSP40_PGU010000</name>
</gene>
<organism evidence="1 2">
    <name type="scientific">Platanthera guangdongensis</name>
    <dbReference type="NCBI Taxonomy" id="2320717"/>
    <lineage>
        <taxon>Eukaryota</taxon>
        <taxon>Viridiplantae</taxon>
        <taxon>Streptophyta</taxon>
        <taxon>Embryophyta</taxon>
        <taxon>Tracheophyta</taxon>
        <taxon>Spermatophyta</taxon>
        <taxon>Magnoliopsida</taxon>
        <taxon>Liliopsida</taxon>
        <taxon>Asparagales</taxon>
        <taxon>Orchidaceae</taxon>
        <taxon>Orchidoideae</taxon>
        <taxon>Orchideae</taxon>
        <taxon>Orchidinae</taxon>
        <taxon>Platanthera</taxon>
    </lineage>
</organism>
<dbReference type="Proteomes" id="UP001412067">
    <property type="component" value="Unassembled WGS sequence"/>
</dbReference>
<evidence type="ECO:0000313" key="1">
    <source>
        <dbReference type="EMBL" id="KAK8969379.1"/>
    </source>
</evidence>
<protein>
    <submittedName>
        <fullName evidence="1">Uncharacterized protein</fullName>
    </submittedName>
</protein>
<proteinExistence type="predicted"/>
<accession>A0ABR2N0T4</accession>
<name>A0ABR2N0T4_9ASPA</name>
<dbReference type="EMBL" id="JBBWWR010000003">
    <property type="protein sequence ID" value="KAK8969379.1"/>
    <property type="molecule type" value="Genomic_DNA"/>
</dbReference>